<reference evidence="1" key="1">
    <citation type="submission" date="2022-03" db="EMBL/GenBank/DDBJ databases">
        <authorList>
            <person name="Martin H S."/>
        </authorList>
    </citation>
    <scope>NUCLEOTIDE SEQUENCE</scope>
</reference>
<keyword evidence="2" id="KW-1185">Reference proteome</keyword>
<name>A0ABN8IJK9_9NEOP</name>
<evidence type="ECO:0000313" key="1">
    <source>
        <dbReference type="EMBL" id="CAH2056409.1"/>
    </source>
</evidence>
<protein>
    <submittedName>
        <fullName evidence="1">Uncharacterized protein</fullName>
    </submittedName>
</protein>
<gene>
    <name evidence="1" type="ORF">IPOD504_LOCUS9634</name>
</gene>
<dbReference type="EMBL" id="OW152835">
    <property type="protein sequence ID" value="CAH2056409.1"/>
    <property type="molecule type" value="Genomic_DNA"/>
</dbReference>
<proteinExistence type="predicted"/>
<sequence length="79" mass="8377">MCARGAAVKTKAALARPMSDQCRRLVSFVRRAQGPQIFVSPTNCQPMRWGQRSPGQGIGTRAMARLGHAGGIPSADLIG</sequence>
<evidence type="ECO:0000313" key="2">
    <source>
        <dbReference type="Proteomes" id="UP000837857"/>
    </source>
</evidence>
<feature type="non-terminal residue" evidence="1">
    <location>
        <position position="79"/>
    </location>
</feature>
<accession>A0ABN8IJK9</accession>
<organism evidence="1 2">
    <name type="scientific">Iphiclides podalirius</name>
    <name type="common">scarce swallowtail</name>
    <dbReference type="NCBI Taxonomy" id="110791"/>
    <lineage>
        <taxon>Eukaryota</taxon>
        <taxon>Metazoa</taxon>
        <taxon>Ecdysozoa</taxon>
        <taxon>Arthropoda</taxon>
        <taxon>Hexapoda</taxon>
        <taxon>Insecta</taxon>
        <taxon>Pterygota</taxon>
        <taxon>Neoptera</taxon>
        <taxon>Endopterygota</taxon>
        <taxon>Lepidoptera</taxon>
        <taxon>Glossata</taxon>
        <taxon>Ditrysia</taxon>
        <taxon>Papilionoidea</taxon>
        <taxon>Papilionidae</taxon>
        <taxon>Papilioninae</taxon>
        <taxon>Iphiclides</taxon>
    </lineage>
</organism>
<dbReference type="Proteomes" id="UP000837857">
    <property type="component" value="Chromosome 23"/>
</dbReference>